<sequence length="85" mass="9807">MWKGVWLQVKSGSPHEDIGDLGALKIHLRTHTGERPYHCTVCGNRFIRLAHLRNHQRTHTGERPYKCTECDKSFTQTVNSHADLK</sequence>
<evidence type="ECO:0000256" key="4">
    <source>
        <dbReference type="ARBA" id="ARBA00022833"/>
    </source>
</evidence>
<dbReference type="Pfam" id="PF13465">
    <property type="entry name" value="zf-H2C2_2"/>
    <property type="match status" value="1"/>
</dbReference>
<dbReference type="GO" id="GO:0000981">
    <property type="term" value="F:DNA-binding transcription factor activity, RNA polymerase II-specific"/>
    <property type="evidence" value="ECO:0007669"/>
    <property type="project" value="TreeGrafter"/>
</dbReference>
<evidence type="ECO:0000256" key="2">
    <source>
        <dbReference type="ARBA" id="ARBA00022737"/>
    </source>
</evidence>
<dbReference type="FunFam" id="3.30.160.60:FF:000176">
    <property type="entry name" value="zinc finger protein 70"/>
    <property type="match status" value="1"/>
</dbReference>
<keyword evidence="3 6" id="KW-0863">Zinc-finger</keyword>
<organism evidence="8 9">
    <name type="scientific">Sander lucioperca</name>
    <name type="common">Pike-perch</name>
    <name type="synonym">Perca lucioperca</name>
    <dbReference type="NCBI Taxonomy" id="283035"/>
    <lineage>
        <taxon>Eukaryota</taxon>
        <taxon>Metazoa</taxon>
        <taxon>Chordata</taxon>
        <taxon>Craniata</taxon>
        <taxon>Vertebrata</taxon>
        <taxon>Euteleostomi</taxon>
        <taxon>Actinopterygii</taxon>
        <taxon>Neopterygii</taxon>
        <taxon>Teleostei</taxon>
        <taxon>Neoteleostei</taxon>
        <taxon>Acanthomorphata</taxon>
        <taxon>Eupercaria</taxon>
        <taxon>Perciformes</taxon>
        <taxon>Percoidei</taxon>
        <taxon>Percidae</taxon>
        <taxon>Luciopercinae</taxon>
        <taxon>Sander</taxon>
    </lineage>
</organism>
<evidence type="ECO:0000256" key="1">
    <source>
        <dbReference type="ARBA" id="ARBA00022723"/>
    </source>
</evidence>
<dbReference type="PROSITE" id="PS50157">
    <property type="entry name" value="ZINC_FINGER_C2H2_2"/>
    <property type="match status" value="1"/>
</dbReference>
<evidence type="ECO:0000313" key="8">
    <source>
        <dbReference type="Ensembl" id="ENSSLUP00000046654.1"/>
    </source>
</evidence>
<evidence type="ECO:0000256" key="6">
    <source>
        <dbReference type="PROSITE-ProRule" id="PRU00042"/>
    </source>
</evidence>
<dbReference type="FunFam" id="3.30.160.60:FF:002343">
    <property type="entry name" value="Zinc finger protein 33A"/>
    <property type="match status" value="1"/>
</dbReference>
<reference evidence="8" key="1">
    <citation type="submission" date="2025-08" db="UniProtKB">
        <authorList>
            <consortium name="Ensembl"/>
        </authorList>
    </citation>
    <scope>IDENTIFICATION</scope>
</reference>
<keyword evidence="5" id="KW-0238">DNA-binding</keyword>
<name>A0A8D0A6H0_SANLU</name>
<keyword evidence="2" id="KW-0677">Repeat</keyword>
<dbReference type="SMART" id="SM00355">
    <property type="entry name" value="ZnF_C2H2"/>
    <property type="match status" value="1"/>
</dbReference>
<dbReference type="InterPro" id="IPR036236">
    <property type="entry name" value="Znf_C2H2_sf"/>
</dbReference>
<dbReference type="SUPFAM" id="SSF57667">
    <property type="entry name" value="beta-beta-alpha zinc fingers"/>
    <property type="match status" value="1"/>
</dbReference>
<dbReference type="Proteomes" id="UP000694568">
    <property type="component" value="Unplaced"/>
</dbReference>
<dbReference type="AlphaFoldDB" id="A0A8D0A6H0"/>
<keyword evidence="1" id="KW-0479">Metal-binding</keyword>
<dbReference type="Ensembl" id="ENSSLUT00000048090.1">
    <property type="protein sequence ID" value="ENSSLUP00000046654.1"/>
    <property type="gene ID" value="ENSSLUG00000020547.1"/>
</dbReference>
<dbReference type="GO" id="GO:0000978">
    <property type="term" value="F:RNA polymerase II cis-regulatory region sequence-specific DNA binding"/>
    <property type="evidence" value="ECO:0007669"/>
    <property type="project" value="TreeGrafter"/>
</dbReference>
<dbReference type="PROSITE" id="PS00028">
    <property type="entry name" value="ZINC_FINGER_C2H2_1"/>
    <property type="match status" value="1"/>
</dbReference>
<proteinExistence type="predicted"/>
<feature type="domain" description="C2H2-type" evidence="7">
    <location>
        <begin position="37"/>
        <end position="64"/>
    </location>
</feature>
<dbReference type="GeneTree" id="ENSGT01150000286971"/>
<accession>A0A8D0A6H0</accession>
<dbReference type="PANTHER" id="PTHR23235">
    <property type="entry name" value="KRUEPPEL-LIKE TRANSCRIPTION FACTOR"/>
    <property type="match status" value="1"/>
</dbReference>
<reference evidence="8" key="2">
    <citation type="submission" date="2025-09" db="UniProtKB">
        <authorList>
            <consortium name="Ensembl"/>
        </authorList>
    </citation>
    <scope>IDENTIFICATION</scope>
</reference>
<evidence type="ECO:0000256" key="5">
    <source>
        <dbReference type="ARBA" id="ARBA00023125"/>
    </source>
</evidence>
<dbReference type="GO" id="GO:0008270">
    <property type="term" value="F:zinc ion binding"/>
    <property type="evidence" value="ECO:0007669"/>
    <property type="project" value="UniProtKB-KW"/>
</dbReference>
<protein>
    <recommendedName>
        <fullName evidence="7">C2H2-type domain-containing protein</fullName>
    </recommendedName>
</protein>
<evidence type="ECO:0000313" key="9">
    <source>
        <dbReference type="Proteomes" id="UP000694568"/>
    </source>
</evidence>
<keyword evidence="4" id="KW-0862">Zinc</keyword>
<evidence type="ECO:0000256" key="3">
    <source>
        <dbReference type="ARBA" id="ARBA00022771"/>
    </source>
</evidence>
<keyword evidence="9" id="KW-1185">Reference proteome</keyword>
<dbReference type="InterPro" id="IPR013087">
    <property type="entry name" value="Znf_C2H2_type"/>
</dbReference>
<dbReference type="PANTHER" id="PTHR23235:SF120">
    <property type="entry name" value="KRUPPEL-LIKE FACTOR 15"/>
    <property type="match status" value="1"/>
</dbReference>
<dbReference type="Gene3D" id="3.30.160.60">
    <property type="entry name" value="Classic Zinc Finger"/>
    <property type="match status" value="3"/>
</dbReference>
<evidence type="ECO:0000259" key="7">
    <source>
        <dbReference type="PROSITE" id="PS50157"/>
    </source>
</evidence>